<evidence type="ECO:0000256" key="1">
    <source>
        <dbReference type="SAM" id="Coils"/>
    </source>
</evidence>
<reference evidence="4 5" key="1">
    <citation type="submission" date="2018-06" db="EMBL/GenBank/DDBJ databases">
        <title>Genomic Encyclopedia of Archaeal and Bacterial Type Strains, Phase II (KMG-II): from individual species to whole genera.</title>
        <authorList>
            <person name="Goeker M."/>
        </authorList>
    </citation>
    <scope>NUCLEOTIDE SEQUENCE [LARGE SCALE GENOMIC DNA]</scope>
    <source>
        <strain evidence="4 5">ATCC BAA-1881</strain>
    </source>
</reference>
<evidence type="ECO:0000259" key="3">
    <source>
        <dbReference type="Pfam" id="PF10400"/>
    </source>
</evidence>
<dbReference type="RefSeq" id="WP_170143044.1">
    <property type="nucleotide sequence ID" value="NZ_BIFX01000002.1"/>
</dbReference>
<dbReference type="PANTHER" id="PTHR43252">
    <property type="entry name" value="TRANSCRIPTIONAL REGULATOR YQJI"/>
    <property type="match status" value="1"/>
</dbReference>
<dbReference type="InterPro" id="IPR005149">
    <property type="entry name" value="Tscrpt_reg_PadR_N"/>
</dbReference>
<dbReference type="SUPFAM" id="SSF46785">
    <property type="entry name" value="Winged helix' DNA-binding domain"/>
    <property type="match status" value="1"/>
</dbReference>
<feature type="domain" description="Transcription regulator PadR C-terminal" evidence="3">
    <location>
        <begin position="99"/>
        <end position="190"/>
    </location>
</feature>
<dbReference type="Pfam" id="PF03551">
    <property type="entry name" value="PadR"/>
    <property type="match status" value="1"/>
</dbReference>
<sequence length="202" mass="23564">MKEQTTYPITYAVLAFLERWGPSSGYDLKRGFDHALIPFFGAVYSQIYHELRRLHELGWVEMEVEADSSRPARKRYTITQAGREALRDWQTQPLEKPQLRDELFLRTLFGQVAPPGALAARFREAIAYHEQQLAHAQAEVQRHRDALMQTPETGAERLAHEQYLALVVLFEQRFEETYLNWLQETLAFLEKREQPSSDAEKA</sequence>
<keyword evidence="1" id="KW-0175">Coiled coil</keyword>
<dbReference type="Pfam" id="PF10400">
    <property type="entry name" value="Vir_act_alpha_C"/>
    <property type="match status" value="1"/>
</dbReference>
<protein>
    <submittedName>
        <fullName evidence="4">DNA-binding PadR family transcriptional regulator</fullName>
    </submittedName>
</protein>
<dbReference type="InterPro" id="IPR018309">
    <property type="entry name" value="Tscrpt_reg_PadR_C"/>
</dbReference>
<proteinExistence type="predicted"/>
<keyword evidence="4" id="KW-0238">DNA-binding</keyword>
<organism evidence="4 5">
    <name type="scientific">Thermosporothrix hazakensis</name>
    <dbReference type="NCBI Taxonomy" id="644383"/>
    <lineage>
        <taxon>Bacteria</taxon>
        <taxon>Bacillati</taxon>
        <taxon>Chloroflexota</taxon>
        <taxon>Ktedonobacteria</taxon>
        <taxon>Ktedonobacterales</taxon>
        <taxon>Thermosporotrichaceae</taxon>
        <taxon>Thermosporothrix</taxon>
    </lineage>
</organism>
<feature type="coiled-coil region" evidence="1">
    <location>
        <begin position="119"/>
        <end position="146"/>
    </location>
</feature>
<dbReference type="InterPro" id="IPR036390">
    <property type="entry name" value="WH_DNA-bd_sf"/>
</dbReference>
<accession>A0A326TRL3</accession>
<dbReference type="Gene3D" id="1.10.10.10">
    <property type="entry name" value="Winged helix-like DNA-binding domain superfamily/Winged helix DNA-binding domain"/>
    <property type="match status" value="1"/>
</dbReference>
<feature type="domain" description="Transcription regulator PadR N-terminal" evidence="2">
    <location>
        <begin position="13"/>
        <end position="87"/>
    </location>
</feature>
<evidence type="ECO:0000313" key="5">
    <source>
        <dbReference type="Proteomes" id="UP000248806"/>
    </source>
</evidence>
<evidence type="ECO:0000259" key="2">
    <source>
        <dbReference type="Pfam" id="PF03551"/>
    </source>
</evidence>
<comment type="caution">
    <text evidence="4">The sequence shown here is derived from an EMBL/GenBank/DDBJ whole genome shotgun (WGS) entry which is preliminary data.</text>
</comment>
<dbReference type="Gene3D" id="6.10.140.190">
    <property type="match status" value="1"/>
</dbReference>
<gene>
    <name evidence="4" type="ORF">EI42_06297</name>
</gene>
<dbReference type="PANTHER" id="PTHR43252:SF6">
    <property type="entry name" value="NEGATIVE TRANSCRIPTION REGULATOR PADR"/>
    <property type="match status" value="1"/>
</dbReference>
<keyword evidence="5" id="KW-1185">Reference proteome</keyword>
<evidence type="ECO:0000313" key="4">
    <source>
        <dbReference type="EMBL" id="PZW18215.1"/>
    </source>
</evidence>
<dbReference type="AlphaFoldDB" id="A0A326TRL3"/>
<dbReference type="EMBL" id="QKUF01000057">
    <property type="protein sequence ID" value="PZW18215.1"/>
    <property type="molecule type" value="Genomic_DNA"/>
</dbReference>
<dbReference type="InterPro" id="IPR036388">
    <property type="entry name" value="WH-like_DNA-bd_sf"/>
</dbReference>
<dbReference type="Proteomes" id="UP000248806">
    <property type="component" value="Unassembled WGS sequence"/>
</dbReference>
<name>A0A326TRL3_THEHA</name>
<dbReference type="GO" id="GO:0003677">
    <property type="term" value="F:DNA binding"/>
    <property type="evidence" value="ECO:0007669"/>
    <property type="project" value="UniProtKB-KW"/>
</dbReference>